<evidence type="ECO:0000256" key="3">
    <source>
        <dbReference type="ARBA" id="ARBA00022840"/>
    </source>
</evidence>
<dbReference type="Gene3D" id="3.40.50.300">
    <property type="entry name" value="P-loop containing nucleotide triphosphate hydrolases"/>
    <property type="match status" value="1"/>
</dbReference>
<dbReference type="AlphaFoldDB" id="A0AAU9CLM0"/>
<protein>
    <submittedName>
        <fullName evidence="5">ABC transporter ATP-binding protein</fullName>
    </submittedName>
</protein>
<dbReference type="PANTHER" id="PTHR42781:SF4">
    <property type="entry name" value="SPERMIDINE_PUTRESCINE IMPORT ATP-BINDING PROTEIN POTA"/>
    <property type="match status" value="1"/>
</dbReference>
<dbReference type="EMBL" id="AP025314">
    <property type="protein sequence ID" value="BDD08832.1"/>
    <property type="molecule type" value="Genomic_DNA"/>
</dbReference>
<evidence type="ECO:0000313" key="6">
    <source>
        <dbReference type="Proteomes" id="UP001348817"/>
    </source>
</evidence>
<gene>
    <name evidence="5" type="ORF">FUAX_12640</name>
</gene>
<dbReference type="Proteomes" id="UP001348817">
    <property type="component" value="Chromosome"/>
</dbReference>
<evidence type="ECO:0000313" key="5">
    <source>
        <dbReference type="EMBL" id="BDD08832.1"/>
    </source>
</evidence>
<keyword evidence="2" id="KW-0547">Nucleotide-binding</keyword>
<dbReference type="KEGG" id="fax:FUAX_12640"/>
<reference evidence="5 6" key="1">
    <citation type="submission" date="2021-12" db="EMBL/GenBank/DDBJ databases">
        <title>Genome sequencing of bacteria with rrn-lacking chromosome and rrn-plasmid.</title>
        <authorList>
            <person name="Anda M."/>
            <person name="Iwasaki W."/>
        </authorList>
    </citation>
    <scope>NUCLEOTIDE SEQUENCE [LARGE SCALE GENOMIC DNA]</scope>
    <source>
        <strain evidence="5 6">DSM 100852</strain>
    </source>
</reference>
<organism evidence="5 6">
    <name type="scientific">Fulvitalea axinellae</name>
    <dbReference type="NCBI Taxonomy" id="1182444"/>
    <lineage>
        <taxon>Bacteria</taxon>
        <taxon>Pseudomonadati</taxon>
        <taxon>Bacteroidota</taxon>
        <taxon>Cytophagia</taxon>
        <taxon>Cytophagales</taxon>
        <taxon>Persicobacteraceae</taxon>
        <taxon>Fulvitalea</taxon>
    </lineage>
</organism>
<dbReference type="Pfam" id="PF00005">
    <property type="entry name" value="ABC_tran"/>
    <property type="match status" value="1"/>
</dbReference>
<keyword evidence="1" id="KW-0813">Transport</keyword>
<dbReference type="InterPro" id="IPR003439">
    <property type="entry name" value="ABC_transporter-like_ATP-bd"/>
</dbReference>
<keyword evidence="3 5" id="KW-0067">ATP-binding</keyword>
<evidence type="ECO:0000256" key="2">
    <source>
        <dbReference type="ARBA" id="ARBA00022741"/>
    </source>
</evidence>
<dbReference type="PROSITE" id="PS00211">
    <property type="entry name" value="ABC_TRANSPORTER_1"/>
    <property type="match status" value="1"/>
</dbReference>
<dbReference type="PANTHER" id="PTHR42781">
    <property type="entry name" value="SPERMIDINE/PUTRESCINE IMPORT ATP-BINDING PROTEIN POTA"/>
    <property type="match status" value="1"/>
</dbReference>
<name>A0AAU9CLM0_9BACT</name>
<dbReference type="GO" id="GO:0005524">
    <property type="term" value="F:ATP binding"/>
    <property type="evidence" value="ECO:0007669"/>
    <property type="project" value="UniProtKB-KW"/>
</dbReference>
<sequence>MSESEVSGSDIFLKNSVVFHSGKKYLVKARSGRGKSSLLNFIYGTNSNYNGKIIFENEVIGSTNFHFRKNRISYIFQDLKLFDQLSVFENIELKNRITNEKSAEEIDSLIKAVQLNGKRDQNLGSLSLGQKQRVAIIRALCQPFDFLLLDEPFSHLDPENIRILTEIINLEIKKRNAGLILTSLHDEYFFEYDHTLHL</sequence>
<keyword evidence="6" id="KW-1185">Reference proteome</keyword>
<dbReference type="RefSeq" id="WP_338394067.1">
    <property type="nucleotide sequence ID" value="NZ_AP025314.1"/>
</dbReference>
<accession>A0AAU9CLM0</accession>
<dbReference type="SUPFAM" id="SSF52540">
    <property type="entry name" value="P-loop containing nucleoside triphosphate hydrolases"/>
    <property type="match status" value="1"/>
</dbReference>
<dbReference type="GO" id="GO:0016887">
    <property type="term" value="F:ATP hydrolysis activity"/>
    <property type="evidence" value="ECO:0007669"/>
    <property type="project" value="InterPro"/>
</dbReference>
<evidence type="ECO:0000259" key="4">
    <source>
        <dbReference type="PROSITE" id="PS50893"/>
    </source>
</evidence>
<dbReference type="InterPro" id="IPR017871">
    <property type="entry name" value="ABC_transporter-like_CS"/>
</dbReference>
<evidence type="ECO:0000256" key="1">
    <source>
        <dbReference type="ARBA" id="ARBA00022448"/>
    </source>
</evidence>
<feature type="domain" description="ABC transporter" evidence="4">
    <location>
        <begin position="1"/>
        <end position="198"/>
    </location>
</feature>
<dbReference type="PROSITE" id="PS50893">
    <property type="entry name" value="ABC_TRANSPORTER_2"/>
    <property type="match status" value="1"/>
</dbReference>
<dbReference type="InterPro" id="IPR027417">
    <property type="entry name" value="P-loop_NTPase"/>
</dbReference>
<dbReference type="InterPro" id="IPR050093">
    <property type="entry name" value="ABC_SmlMolc_Importer"/>
</dbReference>
<proteinExistence type="predicted"/>